<dbReference type="Pfam" id="PF00005">
    <property type="entry name" value="ABC_tran"/>
    <property type="match status" value="1"/>
</dbReference>
<reference evidence="6" key="1">
    <citation type="submission" date="2018-05" db="EMBL/GenBank/DDBJ databases">
        <authorList>
            <person name="Lanie J.A."/>
            <person name="Ng W.-L."/>
            <person name="Kazmierczak K.M."/>
            <person name="Andrzejewski T.M."/>
            <person name="Davidsen T.M."/>
            <person name="Wayne K.J."/>
            <person name="Tettelin H."/>
            <person name="Glass J.I."/>
            <person name="Rusch D."/>
            <person name="Podicherti R."/>
            <person name="Tsui H.-C.T."/>
            <person name="Winkler M.E."/>
        </authorList>
    </citation>
    <scope>NUCLEOTIDE SEQUENCE</scope>
</reference>
<dbReference type="InterPro" id="IPR050388">
    <property type="entry name" value="ABC_Ni/Peptide_Import"/>
</dbReference>
<sequence length="144" mass="16195">MDLDTINFNSKNIQIIIKKYLSNDKSMHYTSYNNFRNNGNMTMQELLVKNLKVSFSTPEKELVAVRGISYQLNKGETLALVGESGCGKTVSALSILRLIEDPPGKIMSGEIFFDNKDLLKLTKKELQAHRGKDIAMVFQDAMTS</sequence>
<evidence type="ECO:0000256" key="2">
    <source>
        <dbReference type="ARBA" id="ARBA00022448"/>
    </source>
</evidence>
<keyword evidence="3" id="KW-1003">Cell membrane</keyword>
<dbReference type="AlphaFoldDB" id="A0A383EFE9"/>
<dbReference type="EMBL" id="UINC01225194">
    <property type="protein sequence ID" value="SVE55153.1"/>
    <property type="molecule type" value="Genomic_DNA"/>
</dbReference>
<evidence type="ECO:0000259" key="5">
    <source>
        <dbReference type="Pfam" id="PF00005"/>
    </source>
</evidence>
<evidence type="ECO:0000256" key="3">
    <source>
        <dbReference type="ARBA" id="ARBA00022475"/>
    </source>
</evidence>
<evidence type="ECO:0000256" key="1">
    <source>
        <dbReference type="ARBA" id="ARBA00004370"/>
    </source>
</evidence>
<comment type="subcellular location">
    <subcellularLocation>
        <location evidence="1">Membrane</location>
    </subcellularLocation>
</comment>
<name>A0A383EFE9_9ZZZZ</name>
<dbReference type="InterPro" id="IPR003439">
    <property type="entry name" value="ABC_transporter-like_ATP-bd"/>
</dbReference>
<dbReference type="GO" id="GO:0016887">
    <property type="term" value="F:ATP hydrolysis activity"/>
    <property type="evidence" value="ECO:0007669"/>
    <property type="project" value="InterPro"/>
</dbReference>
<gene>
    <name evidence="6" type="ORF">METZ01_LOCUS508007</name>
</gene>
<dbReference type="InterPro" id="IPR027417">
    <property type="entry name" value="P-loop_NTPase"/>
</dbReference>
<keyword evidence="4" id="KW-0472">Membrane</keyword>
<dbReference type="Gene3D" id="3.40.50.300">
    <property type="entry name" value="P-loop containing nucleotide triphosphate hydrolases"/>
    <property type="match status" value="1"/>
</dbReference>
<feature type="domain" description="ABC transporter" evidence="5">
    <location>
        <begin position="66"/>
        <end position="140"/>
    </location>
</feature>
<protein>
    <recommendedName>
        <fullName evidence="5">ABC transporter domain-containing protein</fullName>
    </recommendedName>
</protein>
<accession>A0A383EFE9</accession>
<evidence type="ECO:0000313" key="6">
    <source>
        <dbReference type="EMBL" id="SVE55153.1"/>
    </source>
</evidence>
<dbReference type="GO" id="GO:0005524">
    <property type="term" value="F:ATP binding"/>
    <property type="evidence" value="ECO:0007669"/>
    <property type="project" value="InterPro"/>
</dbReference>
<proteinExistence type="predicted"/>
<evidence type="ECO:0000256" key="4">
    <source>
        <dbReference type="ARBA" id="ARBA00023136"/>
    </source>
</evidence>
<dbReference type="PANTHER" id="PTHR43297:SF2">
    <property type="entry name" value="DIPEPTIDE TRANSPORT ATP-BINDING PROTEIN DPPD"/>
    <property type="match status" value="1"/>
</dbReference>
<keyword evidence="2" id="KW-0813">Transport</keyword>
<dbReference type="GO" id="GO:0016020">
    <property type="term" value="C:membrane"/>
    <property type="evidence" value="ECO:0007669"/>
    <property type="project" value="UniProtKB-SubCell"/>
</dbReference>
<dbReference type="SUPFAM" id="SSF52540">
    <property type="entry name" value="P-loop containing nucleoside triphosphate hydrolases"/>
    <property type="match status" value="1"/>
</dbReference>
<feature type="non-terminal residue" evidence="6">
    <location>
        <position position="144"/>
    </location>
</feature>
<organism evidence="6">
    <name type="scientific">marine metagenome</name>
    <dbReference type="NCBI Taxonomy" id="408172"/>
    <lineage>
        <taxon>unclassified sequences</taxon>
        <taxon>metagenomes</taxon>
        <taxon>ecological metagenomes</taxon>
    </lineage>
</organism>
<dbReference type="PANTHER" id="PTHR43297">
    <property type="entry name" value="OLIGOPEPTIDE TRANSPORT ATP-BINDING PROTEIN APPD"/>
    <property type="match status" value="1"/>
</dbReference>